<evidence type="ECO:0000313" key="3">
    <source>
        <dbReference type="EMBL" id="KIK57146.1"/>
    </source>
</evidence>
<sequence length="265" mass="26618">MLSFTISLCLFFSVVRALPTLLSRDVVDPPITSPTASTVWHSGETVTVTWDTSNINASTLTNPNGEVVLGWMANPTDSEHLMLNPPLAQNFPLIAGNVTFTVPSVVTRTNYIVVLFGDSGNISPTFTILGTDASSSAQPTTSSVTAPTTAPTASASTASSPASAPGSTHSQSEVIVTNTQTSVITASSNSSPTISGSAVSPSATTPSTSSNSDSLNNSSATGASSSSSSSASAAAASTNAAWKASAHQSQAFALVAAGLLAAYLL</sequence>
<organism evidence="3 4">
    <name type="scientific">Collybiopsis luxurians FD-317 M1</name>
    <dbReference type="NCBI Taxonomy" id="944289"/>
    <lineage>
        <taxon>Eukaryota</taxon>
        <taxon>Fungi</taxon>
        <taxon>Dikarya</taxon>
        <taxon>Basidiomycota</taxon>
        <taxon>Agaricomycotina</taxon>
        <taxon>Agaricomycetes</taxon>
        <taxon>Agaricomycetidae</taxon>
        <taxon>Agaricales</taxon>
        <taxon>Marasmiineae</taxon>
        <taxon>Omphalotaceae</taxon>
        <taxon>Collybiopsis</taxon>
        <taxon>Collybiopsis luxurians</taxon>
    </lineage>
</organism>
<evidence type="ECO:0000256" key="1">
    <source>
        <dbReference type="SAM" id="MobiDB-lite"/>
    </source>
</evidence>
<keyword evidence="2" id="KW-0732">Signal</keyword>
<proteinExistence type="predicted"/>
<reference evidence="3 4" key="1">
    <citation type="submission" date="2014-04" db="EMBL/GenBank/DDBJ databases">
        <title>Evolutionary Origins and Diversification of the Mycorrhizal Mutualists.</title>
        <authorList>
            <consortium name="DOE Joint Genome Institute"/>
            <consortium name="Mycorrhizal Genomics Consortium"/>
            <person name="Kohler A."/>
            <person name="Kuo A."/>
            <person name="Nagy L.G."/>
            <person name="Floudas D."/>
            <person name="Copeland A."/>
            <person name="Barry K.W."/>
            <person name="Cichocki N."/>
            <person name="Veneault-Fourrey C."/>
            <person name="LaButti K."/>
            <person name="Lindquist E.A."/>
            <person name="Lipzen A."/>
            <person name="Lundell T."/>
            <person name="Morin E."/>
            <person name="Murat C."/>
            <person name="Riley R."/>
            <person name="Ohm R."/>
            <person name="Sun H."/>
            <person name="Tunlid A."/>
            <person name="Henrissat B."/>
            <person name="Grigoriev I.V."/>
            <person name="Hibbett D.S."/>
            <person name="Martin F."/>
        </authorList>
    </citation>
    <scope>NUCLEOTIDE SEQUENCE [LARGE SCALE GENOMIC DNA]</scope>
    <source>
        <strain evidence="3 4">FD-317 M1</strain>
    </source>
</reference>
<protein>
    <submittedName>
        <fullName evidence="3">Uncharacterized protein</fullName>
    </submittedName>
</protein>
<dbReference type="AlphaFoldDB" id="A0A0D0BPY8"/>
<dbReference type="OrthoDB" id="2339190at2759"/>
<feature type="compositionally biased region" description="Low complexity" evidence="1">
    <location>
        <begin position="195"/>
        <end position="229"/>
    </location>
</feature>
<feature type="region of interest" description="Disordered" evidence="1">
    <location>
        <begin position="186"/>
        <end position="229"/>
    </location>
</feature>
<name>A0A0D0BPY8_9AGAR</name>
<feature type="chain" id="PRO_5002208231" evidence="2">
    <location>
        <begin position="18"/>
        <end position="265"/>
    </location>
</feature>
<evidence type="ECO:0000256" key="2">
    <source>
        <dbReference type="SAM" id="SignalP"/>
    </source>
</evidence>
<feature type="signal peptide" evidence="2">
    <location>
        <begin position="1"/>
        <end position="17"/>
    </location>
</feature>
<accession>A0A0D0BPY8</accession>
<evidence type="ECO:0000313" key="4">
    <source>
        <dbReference type="Proteomes" id="UP000053593"/>
    </source>
</evidence>
<dbReference type="Proteomes" id="UP000053593">
    <property type="component" value="Unassembled WGS sequence"/>
</dbReference>
<feature type="region of interest" description="Disordered" evidence="1">
    <location>
        <begin position="133"/>
        <end position="173"/>
    </location>
</feature>
<gene>
    <name evidence="3" type="ORF">GYMLUDRAFT_46378</name>
</gene>
<dbReference type="HOGENOM" id="CLU_083660_0_0_1"/>
<keyword evidence="4" id="KW-1185">Reference proteome</keyword>
<dbReference type="EMBL" id="KN834792">
    <property type="protein sequence ID" value="KIK57146.1"/>
    <property type="molecule type" value="Genomic_DNA"/>
</dbReference>
<feature type="compositionally biased region" description="Low complexity" evidence="1">
    <location>
        <begin position="133"/>
        <end position="170"/>
    </location>
</feature>